<evidence type="ECO:0000256" key="1">
    <source>
        <dbReference type="SAM" id="MobiDB-lite"/>
    </source>
</evidence>
<evidence type="ECO:0000313" key="3">
    <source>
        <dbReference type="Proteomes" id="UP001589647"/>
    </source>
</evidence>
<feature type="region of interest" description="Disordered" evidence="1">
    <location>
        <begin position="115"/>
        <end position="136"/>
    </location>
</feature>
<dbReference type="Proteomes" id="UP001589647">
    <property type="component" value="Unassembled WGS sequence"/>
</dbReference>
<organism evidence="2 3">
    <name type="scientific">Nonomuraea spiralis</name>
    <dbReference type="NCBI Taxonomy" id="46182"/>
    <lineage>
        <taxon>Bacteria</taxon>
        <taxon>Bacillati</taxon>
        <taxon>Actinomycetota</taxon>
        <taxon>Actinomycetes</taxon>
        <taxon>Streptosporangiales</taxon>
        <taxon>Streptosporangiaceae</taxon>
        <taxon>Nonomuraea</taxon>
    </lineage>
</organism>
<sequence>MEGAPGIVRLLEEIAVLGEAGVVIVYQPYYEPFVAWAGHALTGGGGERYLRAADLSLLCGGPVAEMTVEWVVQAGAYWRSSRDTSRCHCSSPPATGMTACSSSWSWRPPPRNRGLVRGHRSMKLPAPAQPPYDTPT</sequence>
<feature type="compositionally biased region" description="Pro residues" evidence="1">
    <location>
        <begin position="127"/>
        <end position="136"/>
    </location>
</feature>
<dbReference type="RefSeq" id="WP_189647655.1">
    <property type="nucleotide sequence ID" value="NZ_BMRC01000005.1"/>
</dbReference>
<comment type="caution">
    <text evidence="2">The sequence shown here is derived from an EMBL/GenBank/DDBJ whole genome shotgun (WGS) entry which is preliminary data.</text>
</comment>
<keyword evidence="3" id="KW-1185">Reference proteome</keyword>
<accession>A0ABV5IVT2</accession>
<reference evidence="2 3" key="1">
    <citation type="submission" date="2024-09" db="EMBL/GenBank/DDBJ databases">
        <authorList>
            <person name="Sun Q."/>
            <person name="Mori K."/>
        </authorList>
    </citation>
    <scope>NUCLEOTIDE SEQUENCE [LARGE SCALE GENOMIC DNA]</scope>
    <source>
        <strain evidence="2 3">CCM 3426</strain>
    </source>
</reference>
<proteinExistence type="predicted"/>
<gene>
    <name evidence="2" type="ORF">ACFFV7_46065</name>
</gene>
<evidence type="ECO:0000313" key="2">
    <source>
        <dbReference type="EMBL" id="MFB9208616.1"/>
    </source>
</evidence>
<name>A0ABV5IVT2_9ACTN</name>
<dbReference type="EMBL" id="JBHMEI010000078">
    <property type="protein sequence ID" value="MFB9208616.1"/>
    <property type="molecule type" value="Genomic_DNA"/>
</dbReference>
<protein>
    <submittedName>
        <fullName evidence="2">Uncharacterized protein</fullName>
    </submittedName>
</protein>